<organism evidence="7 8">
    <name type="scientific">Macrosiphum euphorbiae</name>
    <name type="common">potato aphid</name>
    <dbReference type="NCBI Taxonomy" id="13131"/>
    <lineage>
        <taxon>Eukaryota</taxon>
        <taxon>Metazoa</taxon>
        <taxon>Ecdysozoa</taxon>
        <taxon>Arthropoda</taxon>
        <taxon>Hexapoda</taxon>
        <taxon>Insecta</taxon>
        <taxon>Pterygota</taxon>
        <taxon>Neoptera</taxon>
        <taxon>Paraneoptera</taxon>
        <taxon>Hemiptera</taxon>
        <taxon>Sternorrhyncha</taxon>
        <taxon>Aphidomorpha</taxon>
        <taxon>Aphidoidea</taxon>
        <taxon>Aphididae</taxon>
        <taxon>Macrosiphini</taxon>
        <taxon>Macrosiphum</taxon>
    </lineage>
</organism>
<evidence type="ECO:0000256" key="1">
    <source>
        <dbReference type="ARBA" id="ARBA00022723"/>
    </source>
</evidence>
<evidence type="ECO:0000259" key="6">
    <source>
        <dbReference type="PROSITE" id="PS50950"/>
    </source>
</evidence>
<dbReference type="InterPro" id="IPR026516">
    <property type="entry name" value="THAP1/10"/>
</dbReference>
<dbReference type="Pfam" id="PF05485">
    <property type="entry name" value="THAP"/>
    <property type="match status" value="1"/>
</dbReference>
<keyword evidence="1" id="KW-0479">Metal-binding</keyword>
<dbReference type="SMART" id="SM00692">
    <property type="entry name" value="DM3"/>
    <property type="match status" value="1"/>
</dbReference>
<reference evidence="7 8" key="1">
    <citation type="submission" date="2023-01" db="EMBL/GenBank/DDBJ databases">
        <authorList>
            <person name="Whitehead M."/>
        </authorList>
    </citation>
    <scope>NUCLEOTIDE SEQUENCE [LARGE SCALE GENOMIC DNA]</scope>
</reference>
<dbReference type="SMART" id="SM00980">
    <property type="entry name" value="THAP"/>
    <property type="match status" value="1"/>
</dbReference>
<sequence length="268" mass="30043">MPSCLVCGRTNNAKAKSANITFHGFPLKDTYKNKWYNFLGENGILPDKVSKTSLVCSAHFDDSFFVMGNGRRLLLKHAIPTKIINRIKCAKQQYSKTVTNLPVIKTFYTSSASDSVDNIASLNVTRTLVKCPLSNIEVDGVSLLEPVQSSSSEEGVLPLDNSSVSMMNCETITPNKNISNVLHSSIDTEIVPDDTPRKIALKKNFRQLSHELTIRNIKIKTLQQKIRRLSKRISYRKNIISERQKQNLIDEEASYTLSESFGFNATPL</sequence>
<dbReference type="GO" id="GO:0008270">
    <property type="term" value="F:zinc ion binding"/>
    <property type="evidence" value="ECO:0007669"/>
    <property type="project" value="UniProtKB-KW"/>
</dbReference>
<dbReference type="SUPFAM" id="SSF57716">
    <property type="entry name" value="Glucocorticoid receptor-like (DNA-binding domain)"/>
    <property type="match status" value="1"/>
</dbReference>
<dbReference type="GO" id="GO:0043565">
    <property type="term" value="F:sequence-specific DNA binding"/>
    <property type="evidence" value="ECO:0007669"/>
    <property type="project" value="InterPro"/>
</dbReference>
<dbReference type="Proteomes" id="UP001160148">
    <property type="component" value="Unassembled WGS sequence"/>
</dbReference>
<dbReference type="PANTHER" id="PTHR46600:SF11">
    <property type="entry name" value="THAP DOMAIN-CONTAINING PROTEIN 10"/>
    <property type="match status" value="1"/>
</dbReference>
<proteinExistence type="predicted"/>
<name>A0AAV0VRJ9_9HEMI</name>
<dbReference type="PROSITE" id="PS50950">
    <property type="entry name" value="ZF_THAP"/>
    <property type="match status" value="1"/>
</dbReference>
<evidence type="ECO:0000256" key="3">
    <source>
        <dbReference type="ARBA" id="ARBA00022833"/>
    </source>
</evidence>
<dbReference type="AlphaFoldDB" id="A0AAV0VRJ9"/>
<keyword evidence="4 5" id="KW-0238">DNA-binding</keyword>
<feature type="domain" description="THAP-type" evidence="6">
    <location>
        <begin position="1"/>
        <end position="83"/>
    </location>
</feature>
<protein>
    <recommendedName>
        <fullName evidence="6">THAP-type domain-containing protein</fullName>
    </recommendedName>
</protein>
<evidence type="ECO:0000256" key="2">
    <source>
        <dbReference type="ARBA" id="ARBA00022771"/>
    </source>
</evidence>
<keyword evidence="8" id="KW-1185">Reference proteome</keyword>
<comment type="caution">
    <text evidence="7">The sequence shown here is derived from an EMBL/GenBank/DDBJ whole genome shotgun (WGS) entry which is preliminary data.</text>
</comment>
<evidence type="ECO:0000256" key="4">
    <source>
        <dbReference type="ARBA" id="ARBA00023125"/>
    </source>
</evidence>
<evidence type="ECO:0000256" key="5">
    <source>
        <dbReference type="PROSITE-ProRule" id="PRU00309"/>
    </source>
</evidence>
<evidence type="ECO:0000313" key="7">
    <source>
        <dbReference type="EMBL" id="CAI6346803.1"/>
    </source>
</evidence>
<dbReference type="EMBL" id="CARXXK010000001">
    <property type="protein sequence ID" value="CAI6346803.1"/>
    <property type="molecule type" value="Genomic_DNA"/>
</dbReference>
<evidence type="ECO:0000313" key="8">
    <source>
        <dbReference type="Proteomes" id="UP001160148"/>
    </source>
</evidence>
<dbReference type="InterPro" id="IPR006612">
    <property type="entry name" value="THAP_Znf"/>
</dbReference>
<gene>
    <name evidence="7" type="ORF">MEUPH1_LOCUS3671</name>
</gene>
<accession>A0AAV0VRJ9</accession>
<dbReference type="InterPro" id="IPR038441">
    <property type="entry name" value="THAP_Znf_sf"/>
</dbReference>
<dbReference type="PANTHER" id="PTHR46600">
    <property type="entry name" value="THAP DOMAIN-CONTAINING"/>
    <property type="match status" value="1"/>
</dbReference>
<dbReference type="Gene3D" id="6.20.210.20">
    <property type="entry name" value="THAP domain"/>
    <property type="match status" value="1"/>
</dbReference>
<keyword evidence="3" id="KW-0862">Zinc</keyword>
<keyword evidence="2 5" id="KW-0863">Zinc-finger</keyword>